<evidence type="ECO:0008006" key="3">
    <source>
        <dbReference type="Google" id="ProtNLM"/>
    </source>
</evidence>
<dbReference type="OrthoDB" id="5494927at2"/>
<accession>A0A250K577</accession>
<sequence>MAKRDGRLLRWDIYETHLDEAAFRWSQWEQSLDAPDFTLTDVAELEEQLTAHLDGLVLGGAPVAQRLLEPALTSEDPERIVAAALALLGSAGPAGPSALLASLPEAEEAVLTSLQRAFELHCPPDLGAGLSSLLKQGDTRPELQALALDTLGAHRLADAPLCQPFVAHPNPAVAAAALRAASHSGVPIEPTAIQRALESNAPRLRDAAIVAGLRAGHRSAWAACQAAAEPQGRGGRLPLLALALNGDERDMKVLLGLLSVEPRRPDVLWALGFSGRLAAAEACLEWMRDTSTAPLAGEAFSAITGLHLEGPFVRPPEEAEAEEPAPMEDEDLDADLKPKPEDALPIPDAAQVAAWWKENRPRFDARQRYLAGQPLTPQTLLDALTAAPMRRRHALALELAFRSRGAIHVPTRRWVSTQLQAWTEARSAPASSYSRPFAEGLRG</sequence>
<name>A0A250K577_9BACT</name>
<dbReference type="Proteomes" id="UP000217343">
    <property type="component" value="Chromosome"/>
</dbReference>
<dbReference type="KEGG" id="mmas:MYMAC_006831"/>
<evidence type="ECO:0000313" key="2">
    <source>
        <dbReference type="Proteomes" id="UP000217343"/>
    </source>
</evidence>
<organism evidence="1 2">
    <name type="scientific">Corallococcus macrosporus DSM 14697</name>
    <dbReference type="NCBI Taxonomy" id="1189310"/>
    <lineage>
        <taxon>Bacteria</taxon>
        <taxon>Pseudomonadati</taxon>
        <taxon>Myxococcota</taxon>
        <taxon>Myxococcia</taxon>
        <taxon>Myxococcales</taxon>
        <taxon>Cystobacterineae</taxon>
        <taxon>Myxococcaceae</taxon>
        <taxon>Corallococcus</taxon>
    </lineage>
</organism>
<evidence type="ECO:0000313" key="1">
    <source>
        <dbReference type="EMBL" id="ATB51173.1"/>
    </source>
</evidence>
<keyword evidence="2" id="KW-1185">Reference proteome</keyword>
<dbReference type="EMBL" id="CP022203">
    <property type="protein sequence ID" value="ATB51173.1"/>
    <property type="molecule type" value="Genomic_DNA"/>
</dbReference>
<dbReference type="InterPro" id="IPR011959">
    <property type="entry name" value="CHP02270"/>
</dbReference>
<reference evidence="1 2" key="1">
    <citation type="submission" date="2017-06" db="EMBL/GenBank/DDBJ databases">
        <title>Sequencing and comparative analysis of myxobacterial genomes.</title>
        <authorList>
            <person name="Rupp O."/>
            <person name="Goesmann A."/>
            <person name="Sogaard-Andersen L."/>
        </authorList>
    </citation>
    <scope>NUCLEOTIDE SEQUENCE [LARGE SCALE GENOMIC DNA]</scope>
    <source>
        <strain evidence="1 2">DSM 14697</strain>
    </source>
</reference>
<gene>
    <name evidence="1" type="ORF">MYMAC_006831</name>
</gene>
<dbReference type="AlphaFoldDB" id="A0A250K577"/>
<dbReference type="NCBIfam" id="TIGR02270">
    <property type="entry name" value="TIGR02270 family protein"/>
    <property type="match status" value="1"/>
</dbReference>
<dbReference type="RefSeq" id="WP_095961150.1">
    <property type="nucleotide sequence ID" value="NZ_CP022203.1"/>
</dbReference>
<proteinExistence type="predicted"/>
<protein>
    <recommendedName>
        <fullName evidence="3">TIGR02270 family protein</fullName>
    </recommendedName>
</protein>